<keyword evidence="2" id="KW-1185">Reference proteome</keyword>
<evidence type="ECO:0000313" key="2">
    <source>
        <dbReference type="Proteomes" id="UP001172386"/>
    </source>
</evidence>
<accession>A0ACC3AA55</accession>
<proteinExistence type="predicted"/>
<dbReference type="EMBL" id="JAPDRQ010000057">
    <property type="protein sequence ID" value="KAJ9657921.1"/>
    <property type="molecule type" value="Genomic_DNA"/>
</dbReference>
<dbReference type="Proteomes" id="UP001172386">
    <property type="component" value="Unassembled WGS sequence"/>
</dbReference>
<name>A0ACC3AA55_9EURO</name>
<evidence type="ECO:0000313" key="1">
    <source>
        <dbReference type="EMBL" id="KAJ9657921.1"/>
    </source>
</evidence>
<reference evidence="1" key="1">
    <citation type="submission" date="2022-10" db="EMBL/GenBank/DDBJ databases">
        <title>Culturing micro-colonial fungi from biological soil crusts in the Mojave desert and describing Neophaeococcomyces mojavensis, and introducing the new genera and species Taxawa tesnikishii.</title>
        <authorList>
            <person name="Kurbessoian T."/>
            <person name="Stajich J.E."/>
        </authorList>
    </citation>
    <scope>NUCLEOTIDE SEQUENCE</scope>
    <source>
        <strain evidence="1">JES_112</strain>
    </source>
</reference>
<comment type="caution">
    <text evidence="1">The sequence shown here is derived from an EMBL/GenBank/DDBJ whole genome shotgun (WGS) entry which is preliminary data.</text>
</comment>
<gene>
    <name evidence="1" type="ORF">H2198_004004</name>
</gene>
<sequence length="162" mass="16853">MDSSRALTPAHSTQLTAFLNQYLSHQPWLRALTGSRYLFAQLSDYIRKHPFLFALQVFGATTCIAALILVPVLGAIGFSAAGPVAGSAAAAWQASLGIVEAGTLFAWCQSAAMGGAAVSTIVTTGALGGALATVPGLVHATAQKVADGGRQIQQKLRSVWKW</sequence>
<protein>
    <submittedName>
        <fullName evidence="1">Uncharacterized protein</fullName>
    </submittedName>
</protein>
<organism evidence="1 2">
    <name type="scientific">Neophaeococcomyces mojaviensis</name>
    <dbReference type="NCBI Taxonomy" id="3383035"/>
    <lineage>
        <taxon>Eukaryota</taxon>
        <taxon>Fungi</taxon>
        <taxon>Dikarya</taxon>
        <taxon>Ascomycota</taxon>
        <taxon>Pezizomycotina</taxon>
        <taxon>Eurotiomycetes</taxon>
        <taxon>Chaetothyriomycetidae</taxon>
        <taxon>Chaetothyriales</taxon>
        <taxon>Chaetothyriales incertae sedis</taxon>
        <taxon>Neophaeococcomyces</taxon>
    </lineage>
</organism>